<dbReference type="AlphaFoldDB" id="A0A194PQQ1"/>
<protein>
    <submittedName>
        <fullName evidence="1">Uncharacterized protein</fullName>
    </submittedName>
</protein>
<reference evidence="1 2" key="1">
    <citation type="journal article" date="2015" name="Nat. Commun.">
        <title>Outbred genome sequencing and CRISPR/Cas9 gene editing in butterflies.</title>
        <authorList>
            <person name="Li X."/>
            <person name="Fan D."/>
            <person name="Zhang W."/>
            <person name="Liu G."/>
            <person name="Zhang L."/>
            <person name="Zhao L."/>
            <person name="Fang X."/>
            <person name="Chen L."/>
            <person name="Dong Y."/>
            <person name="Chen Y."/>
            <person name="Ding Y."/>
            <person name="Zhao R."/>
            <person name="Feng M."/>
            <person name="Zhu Y."/>
            <person name="Feng Y."/>
            <person name="Jiang X."/>
            <person name="Zhu D."/>
            <person name="Xiang H."/>
            <person name="Feng X."/>
            <person name="Li S."/>
            <person name="Wang J."/>
            <person name="Zhang G."/>
            <person name="Kronforst M.R."/>
            <person name="Wang W."/>
        </authorList>
    </citation>
    <scope>NUCLEOTIDE SEQUENCE [LARGE SCALE GENOMIC DNA]</scope>
    <source>
        <strain evidence="1">Ya'a_city_454_Px</strain>
        <tissue evidence="1">Whole body</tissue>
    </source>
</reference>
<dbReference type="Proteomes" id="UP000053268">
    <property type="component" value="Unassembled WGS sequence"/>
</dbReference>
<gene>
    <name evidence="1" type="ORF">RR46_11355</name>
</gene>
<organism evidence="1 2">
    <name type="scientific">Papilio xuthus</name>
    <name type="common">Asian swallowtail butterfly</name>
    <dbReference type="NCBI Taxonomy" id="66420"/>
    <lineage>
        <taxon>Eukaryota</taxon>
        <taxon>Metazoa</taxon>
        <taxon>Ecdysozoa</taxon>
        <taxon>Arthropoda</taxon>
        <taxon>Hexapoda</taxon>
        <taxon>Insecta</taxon>
        <taxon>Pterygota</taxon>
        <taxon>Neoptera</taxon>
        <taxon>Endopterygota</taxon>
        <taxon>Lepidoptera</taxon>
        <taxon>Glossata</taxon>
        <taxon>Ditrysia</taxon>
        <taxon>Papilionoidea</taxon>
        <taxon>Papilionidae</taxon>
        <taxon>Papilioninae</taxon>
        <taxon>Papilio</taxon>
    </lineage>
</organism>
<evidence type="ECO:0000313" key="1">
    <source>
        <dbReference type="EMBL" id="KPI95642.1"/>
    </source>
</evidence>
<proteinExistence type="predicted"/>
<sequence length="77" mass="8591">MRAVGSLNSLLHLKNGCKVGLRTKGLSNMTIRSMTVTEARDSTKRCCRGISRILSFQELTKAAESYIKGCEHNELLY</sequence>
<dbReference type="EMBL" id="KQ459595">
    <property type="protein sequence ID" value="KPI95642.1"/>
    <property type="molecule type" value="Genomic_DNA"/>
</dbReference>
<accession>A0A194PQQ1</accession>
<keyword evidence="2" id="KW-1185">Reference proteome</keyword>
<evidence type="ECO:0000313" key="2">
    <source>
        <dbReference type="Proteomes" id="UP000053268"/>
    </source>
</evidence>
<name>A0A194PQQ1_PAPXU</name>